<dbReference type="EMBL" id="NBSK02000009">
    <property type="protein sequence ID" value="KAJ0187988.1"/>
    <property type="molecule type" value="Genomic_DNA"/>
</dbReference>
<keyword evidence="2" id="KW-1185">Reference proteome</keyword>
<organism evidence="1 2">
    <name type="scientific">Lactuca sativa</name>
    <name type="common">Garden lettuce</name>
    <dbReference type="NCBI Taxonomy" id="4236"/>
    <lineage>
        <taxon>Eukaryota</taxon>
        <taxon>Viridiplantae</taxon>
        <taxon>Streptophyta</taxon>
        <taxon>Embryophyta</taxon>
        <taxon>Tracheophyta</taxon>
        <taxon>Spermatophyta</taxon>
        <taxon>Magnoliopsida</taxon>
        <taxon>eudicotyledons</taxon>
        <taxon>Gunneridae</taxon>
        <taxon>Pentapetalae</taxon>
        <taxon>asterids</taxon>
        <taxon>campanulids</taxon>
        <taxon>Asterales</taxon>
        <taxon>Asteraceae</taxon>
        <taxon>Cichorioideae</taxon>
        <taxon>Cichorieae</taxon>
        <taxon>Lactucinae</taxon>
        <taxon>Lactuca</taxon>
    </lineage>
</organism>
<evidence type="ECO:0000313" key="1">
    <source>
        <dbReference type="EMBL" id="KAJ0187988.1"/>
    </source>
</evidence>
<name>A0A9R1UJD3_LACSA</name>
<comment type="caution">
    <text evidence="1">The sequence shown here is derived from an EMBL/GenBank/DDBJ whole genome shotgun (WGS) entry which is preliminary data.</text>
</comment>
<dbReference type="Proteomes" id="UP000235145">
    <property type="component" value="Unassembled WGS sequence"/>
</dbReference>
<proteinExistence type="predicted"/>
<reference evidence="1 2" key="1">
    <citation type="journal article" date="2017" name="Nat. Commun.">
        <title>Genome assembly with in vitro proximity ligation data and whole-genome triplication in lettuce.</title>
        <authorList>
            <person name="Reyes-Chin-Wo S."/>
            <person name="Wang Z."/>
            <person name="Yang X."/>
            <person name="Kozik A."/>
            <person name="Arikit S."/>
            <person name="Song C."/>
            <person name="Xia L."/>
            <person name="Froenicke L."/>
            <person name="Lavelle D.O."/>
            <person name="Truco M.J."/>
            <person name="Xia R."/>
            <person name="Zhu S."/>
            <person name="Xu C."/>
            <person name="Xu H."/>
            <person name="Xu X."/>
            <person name="Cox K."/>
            <person name="Korf I."/>
            <person name="Meyers B.C."/>
            <person name="Michelmore R.W."/>
        </authorList>
    </citation>
    <scope>NUCLEOTIDE SEQUENCE [LARGE SCALE GENOMIC DNA]</scope>
    <source>
        <strain evidence="2">cv. Salinas</strain>
        <tissue evidence="1">Seedlings</tissue>
    </source>
</reference>
<gene>
    <name evidence="1" type="ORF">LSAT_V11C900489960</name>
</gene>
<evidence type="ECO:0000313" key="2">
    <source>
        <dbReference type="Proteomes" id="UP000235145"/>
    </source>
</evidence>
<dbReference type="AlphaFoldDB" id="A0A9R1UJD3"/>
<accession>A0A9R1UJD3</accession>
<protein>
    <submittedName>
        <fullName evidence="1">Uncharacterized protein</fullName>
    </submittedName>
</protein>
<sequence length="165" mass="19490">MINLYFDLDYYSVRVKICKRHLIYNNLGWVQKILRAMYLYTNVQHIKTLNLCIEKEFLLGDARDDDHLDGLYLLGMICILRGRFRCDEGKQLLDVYFGWCGLKVREYTVYDDSSCELLRSVDVVHKLKKDNITFQCEEEGHYVEDAFVDGIGMRSHINIARLLFC</sequence>